<evidence type="ECO:0000256" key="7">
    <source>
        <dbReference type="ARBA" id="ARBA00023204"/>
    </source>
</evidence>
<dbReference type="SUPFAM" id="SSF52540">
    <property type="entry name" value="P-loop containing nucleoside triphosphate hydrolases"/>
    <property type="match status" value="1"/>
</dbReference>
<dbReference type="InterPro" id="IPR016151">
    <property type="entry name" value="DNA_mismatch_repair_MutS_N"/>
</dbReference>
<feature type="binding site" evidence="9">
    <location>
        <begin position="616"/>
        <end position="623"/>
    </location>
    <ligand>
        <name>ATP</name>
        <dbReference type="ChEBI" id="CHEBI:30616"/>
    </ligand>
</feature>
<dbReference type="Pfam" id="PF01624">
    <property type="entry name" value="MutS_I"/>
    <property type="match status" value="1"/>
</dbReference>
<dbReference type="Pfam" id="PF00488">
    <property type="entry name" value="MutS_V"/>
    <property type="match status" value="1"/>
</dbReference>
<comment type="similarity">
    <text evidence="1 9 10">Belongs to the DNA mismatch repair MutS family.</text>
</comment>
<proteinExistence type="inferred from homology"/>
<dbReference type="NCBIfam" id="NF003810">
    <property type="entry name" value="PRK05399.1"/>
    <property type="match status" value="1"/>
</dbReference>
<protein>
    <recommendedName>
        <fullName evidence="2 9">DNA mismatch repair protein MutS</fullName>
    </recommendedName>
</protein>
<dbReference type="SMART" id="SM00533">
    <property type="entry name" value="MUTSd"/>
    <property type="match status" value="1"/>
</dbReference>
<dbReference type="RefSeq" id="WP_166399188.1">
    <property type="nucleotide sequence ID" value="NZ_JAANAS010000002.1"/>
</dbReference>
<dbReference type="Proteomes" id="UP000643701">
    <property type="component" value="Unassembled WGS sequence"/>
</dbReference>
<dbReference type="FunFam" id="3.40.50.300:FF:000870">
    <property type="entry name" value="MutS protein homolog 4"/>
    <property type="match status" value="1"/>
</dbReference>
<evidence type="ECO:0000256" key="2">
    <source>
        <dbReference type="ARBA" id="ARBA00021982"/>
    </source>
</evidence>
<dbReference type="InterPro" id="IPR036187">
    <property type="entry name" value="DNA_mismatch_repair_MutS_sf"/>
</dbReference>
<reference evidence="12" key="1">
    <citation type="submission" date="2020-03" db="EMBL/GenBank/DDBJ databases">
        <title>Psychroflexus Maritimus sp. nov., isolate from marine sediment.</title>
        <authorList>
            <person name="Zhong Y.-L."/>
        </authorList>
    </citation>
    <scope>NUCLEOTIDE SEQUENCE</scope>
    <source>
        <strain evidence="12">C1</strain>
    </source>
</reference>
<dbReference type="Pfam" id="PF05192">
    <property type="entry name" value="MutS_III"/>
    <property type="match status" value="1"/>
</dbReference>
<evidence type="ECO:0000256" key="4">
    <source>
        <dbReference type="ARBA" id="ARBA00022763"/>
    </source>
</evidence>
<dbReference type="InterPro" id="IPR000432">
    <property type="entry name" value="DNA_mismatch_repair_MutS_C"/>
</dbReference>
<dbReference type="InterPro" id="IPR007861">
    <property type="entry name" value="DNA_mismatch_repair_MutS_clamp"/>
</dbReference>
<dbReference type="InterPro" id="IPR005748">
    <property type="entry name" value="DNA_mismatch_repair_MutS"/>
</dbReference>
<dbReference type="SUPFAM" id="SSF53150">
    <property type="entry name" value="DNA repair protein MutS, domain II"/>
    <property type="match status" value="1"/>
</dbReference>
<dbReference type="PANTHER" id="PTHR11361:SF34">
    <property type="entry name" value="DNA MISMATCH REPAIR PROTEIN MSH1, MITOCHONDRIAL"/>
    <property type="match status" value="1"/>
</dbReference>
<gene>
    <name evidence="9 12" type="primary">mutS</name>
    <name evidence="12" type="ORF">G7034_01475</name>
</gene>
<dbReference type="PROSITE" id="PS00486">
    <property type="entry name" value="DNA_MISMATCH_REPAIR_2"/>
    <property type="match status" value="1"/>
</dbReference>
<dbReference type="GO" id="GO:0030983">
    <property type="term" value="F:mismatched DNA binding"/>
    <property type="evidence" value="ECO:0007669"/>
    <property type="project" value="InterPro"/>
</dbReference>
<accession>A0A967AID0</accession>
<sequence length="865" mass="98048">MAQKAKVTPLMKQYNAIKNKYPDALLLFRVGDFYETFGEDAVKTARILNIVLTNRNNGSERTELAGFPHHSLNSYLPKLVKAGERVAICDQLEDPKKTKKIVKRGVTELVTPGVALNDEVLQSRSNNFLAAIHFGKKQLGISFLDVSTGEFLTAQGNAAYIDKLMRNFQPSEVLISKKDKLKFVELLGKDFHEFYMEDWLFKIDYAKENLNTHFNTNSLKGFGVEDLEEGLVAAGVVLHYLSETQHHQLKHISSILRIAEDAYVWMDKFTIRNLELYQATNQQAVTLLDVIDKSISPMGSRLLKRWLALPLKNKEAIKKRHQMIDFLLKNPSLQHLIQNQLKQISDLERLISKVATQKISPREVNQLKFSIAAISPIKEALQKTNSEAFQVLAENINSCQLLQQKITEALAEDAPVNINKGHVIAPGFNKELDELRSIAFSGKDYLDEMLERESQTTGIPKLKIASNNVFGYYIEVRNTHKDKVPDNWIRKQTLVNAERYITEELKTYEAKILGAEEKIHLLEQELFQQLVVWLSDYIKVVQQNSFQIAQIDVLCSFAQLAREEHYVEPEINEGLDLIIEEGRHPVIEKQLPAGESYISNSVKLNQEDQQIIMITGPNMSGKSALLRQTALIVLLAQMGSFVPAKSAQIGIVDKIFTRVGASDNISMGESTFMVEMNETASILNNISPRSLVLLDEIGRGTSTYDGISIAWAISEYLHEHPAQAKTLFATHYHELNEMTQKFERIKNYNVSIKQLKNKILFLRKLVPGGSNHSFGIHVAKMAGMPQHVIHRANKILEKLEQSHGSEEISATINKSEPEPQLSFFNLDDPLLEQIKEEIIHLDINTLTPVEALMKLNEIKRLLSKE</sequence>
<dbReference type="Gene3D" id="3.40.1170.10">
    <property type="entry name" value="DNA repair protein MutS, domain I"/>
    <property type="match status" value="1"/>
</dbReference>
<dbReference type="Gene3D" id="3.40.50.300">
    <property type="entry name" value="P-loop containing nucleotide triphosphate hydrolases"/>
    <property type="match status" value="1"/>
</dbReference>
<dbReference type="GO" id="GO:0140664">
    <property type="term" value="F:ATP-dependent DNA damage sensor activity"/>
    <property type="evidence" value="ECO:0007669"/>
    <property type="project" value="InterPro"/>
</dbReference>
<dbReference type="EMBL" id="JAANAS010000002">
    <property type="protein sequence ID" value="NGZ88919.1"/>
    <property type="molecule type" value="Genomic_DNA"/>
</dbReference>
<keyword evidence="4 9" id="KW-0227">DNA damage</keyword>
<dbReference type="HAMAP" id="MF_00096">
    <property type="entry name" value="MutS"/>
    <property type="match status" value="1"/>
</dbReference>
<dbReference type="InterPro" id="IPR045076">
    <property type="entry name" value="MutS"/>
</dbReference>
<dbReference type="PANTHER" id="PTHR11361">
    <property type="entry name" value="DNA MISMATCH REPAIR PROTEIN MUTS FAMILY MEMBER"/>
    <property type="match status" value="1"/>
</dbReference>
<dbReference type="AlphaFoldDB" id="A0A967AID0"/>
<evidence type="ECO:0000256" key="5">
    <source>
        <dbReference type="ARBA" id="ARBA00022840"/>
    </source>
</evidence>
<dbReference type="InterPro" id="IPR017261">
    <property type="entry name" value="DNA_mismatch_repair_MutS/MSH"/>
</dbReference>
<dbReference type="InterPro" id="IPR007696">
    <property type="entry name" value="DNA_mismatch_repair_MutS_core"/>
</dbReference>
<dbReference type="GO" id="GO:0005524">
    <property type="term" value="F:ATP binding"/>
    <property type="evidence" value="ECO:0007669"/>
    <property type="project" value="UniProtKB-UniRule"/>
</dbReference>
<evidence type="ECO:0000256" key="3">
    <source>
        <dbReference type="ARBA" id="ARBA00022741"/>
    </source>
</evidence>
<keyword evidence="6 9" id="KW-0238">DNA-binding</keyword>
<evidence type="ECO:0000256" key="6">
    <source>
        <dbReference type="ARBA" id="ARBA00023125"/>
    </source>
</evidence>
<dbReference type="SMART" id="SM00534">
    <property type="entry name" value="MUTSac"/>
    <property type="match status" value="1"/>
</dbReference>
<keyword evidence="13" id="KW-1185">Reference proteome</keyword>
<dbReference type="Gene3D" id="3.30.420.110">
    <property type="entry name" value="MutS, connector domain"/>
    <property type="match status" value="1"/>
</dbReference>
<keyword evidence="7 9" id="KW-0234">DNA repair</keyword>
<organism evidence="12 13">
    <name type="scientific">Psychroflexus maritimus</name>
    <dbReference type="NCBI Taxonomy" id="2714865"/>
    <lineage>
        <taxon>Bacteria</taxon>
        <taxon>Pseudomonadati</taxon>
        <taxon>Bacteroidota</taxon>
        <taxon>Flavobacteriia</taxon>
        <taxon>Flavobacteriales</taxon>
        <taxon>Flavobacteriaceae</taxon>
        <taxon>Psychroflexus</taxon>
    </lineage>
</organism>
<name>A0A967AID0_9FLAO</name>
<evidence type="ECO:0000256" key="9">
    <source>
        <dbReference type="HAMAP-Rule" id="MF_00096"/>
    </source>
</evidence>
<dbReference type="GO" id="GO:0006298">
    <property type="term" value="P:mismatch repair"/>
    <property type="evidence" value="ECO:0007669"/>
    <property type="project" value="UniProtKB-UniRule"/>
</dbReference>
<dbReference type="FunFam" id="3.40.1170.10:FF:000001">
    <property type="entry name" value="DNA mismatch repair protein MutS"/>
    <property type="match status" value="1"/>
</dbReference>
<dbReference type="Pfam" id="PF05190">
    <property type="entry name" value="MutS_IV"/>
    <property type="match status" value="1"/>
</dbReference>
<dbReference type="GO" id="GO:0003684">
    <property type="term" value="F:damaged DNA binding"/>
    <property type="evidence" value="ECO:0007669"/>
    <property type="project" value="UniProtKB-UniRule"/>
</dbReference>
<dbReference type="InterPro" id="IPR007860">
    <property type="entry name" value="DNA_mmatch_repair_MutS_con_dom"/>
</dbReference>
<evidence type="ECO:0000259" key="11">
    <source>
        <dbReference type="PROSITE" id="PS00486"/>
    </source>
</evidence>
<comment type="caution">
    <text evidence="12">The sequence shown here is derived from an EMBL/GenBank/DDBJ whole genome shotgun (WGS) entry which is preliminary data.</text>
</comment>
<evidence type="ECO:0000256" key="1">
    <source>
        <dbReference type="ARBA" id="ARBA00006271"/>
    </source>
</evidence>
<keyword evidence="5 9" id="KW-0067">ATP-binding</keyword>
<dbReference type="SUPFAM" id="SSF48334">
    <property type="entry name" value="DNA repair protein MutS, domain III"/>
    <property type="match status" value="1"/>
</dbReference>
<comment type="function">
    <text evidence="8 9">This protein is involved in the repair of mismatches in DNA. It is possible that it carries out the mismatch recognition step. This protein has a weak ATPase activity.</text>
</comment>
<dbReference type="InterPro" id="IPR007695">
    <property type="entry name" value="DNA_mismatch_repair_MutS-lik_N"/>
</dbReference>
<dbReference type="CDD" id="cd03284">
    <property type="entry name" value="ABC_MutS1"/>
    <property type="match status" value="1"/>
</dbReference>
<dbReference type="GO" id="GO:0005829">
    <property type="term" value="C:cytosol"/>
    <property type="evidence" value="ECO:0007669"/>
    <property type="project" value="TreeGrafter"/>
</dbReference>
<dbReference type="InterPro" id="IPR036678">
    <property type="entry name" value="MutS_con_dom_sf"/>
</dbReference>
<feature type="domain" description="DNA mismatch repair proteins mutS family" evidence="11">
    <location>
        <begin position="690"/>
        <end position="706"/>
    </location>
</feature>
<evidence type="ECO:0000256" key="10">
    <source>
        <dbReference type="RuleBase" id="RU003756"/>
    </source>
</evidence>
<dbReference type="SUPFAM" id="SSF55271">
    <property type="entry name" value="DNA repair protein MutS, domain I"/>
    <property type="match status" value="1"/>
</dbReference>
<keyword evidence="3 9" id="KW-0547">Nucleotide-binding</keyword>
<dbReference type="NCBIfam" id="TIGR01070">
    <property type="entry name" value="mutS1"/>
    <property type="match status" value="1"/>
</dbReference>
<dbReference type="PIRSF" id="PIRSF037677">
    <property type="entry name" value="DNA_mis_repair_Msh6"/>
    <property type="match status" value="1"/>
</dbReference>
<evidence type="ECO:0000313" key="12">
    <source>
        <dbReference type="EMBL" id="NGZ88919.1"/>
    </source>
</evidence>
<dbReference type="InterPro" id="IPR027417">
    <property type="entry name" value="P-loop_NTPase"/>
</dbReference>
<evidence type="ECO:0000256" key="8">
    <source>
        <dbReference type="ARBA" id="ARBA00024647"/>
    </source>
</evidence>
<evidence type="ECO:0000313" key="13">
    <source>
        <dbReference type="Proteomes" id="UP000643701"/>
    </source>
</evidence>
<dbReference type="Pfam" id="PF05188">
    <property type="entry name" value="MutS_II"/>
    <property type="match status" value="1"/>
</dbReference>
<dbReference type="Gene3D" id="1.10.1420.10">
    <property type="match status" value="2"/>
</dbReference>